<name>A0A345RV03_9PSED</name>
<evidence type="ECO:0000313" key="1">
    <source>
        <dbReference type="EMBL" id="AXI63119.1"/>
    </source>
</evidence>
<sequence>MKAEVDMSVVDVTQFSIASEDDYKNAKDAGVTSIVTLVATHSNYKAEGTVEYWWQDHTLFGYFLQYRVTSNGNKKGDLYFGVWGTPGQTWYNKLTGNAVQDGEWHEFRAGGWVGTSAGTGRLYMKYTFDRSNAPDPTADTYLDVAMP</sequence>
<dbReference type="Proteomes" id="UP000253720">
    <property type="component" value="Chromosome"/>
</dbReference>
<evidence type="ECO:0000313" key="2">
    <source>
        <dbReference type="Proteomes" id="UP000253720"/>
    </source>
</evidence>
<dbReference type="KEGG" id="pke:DLD99_22460"/>
<reference evidence="1 2" key="1">
    <citation type="submission" date="2018-05" db="EMBL/GenBank/DDBJ databases">
        <title>Complete genome sequence of Pseudomonas kribbensis 46-2(T).</title>
        <authorList>
            <person name="Jeong H."/>
            <person name="Lee S.-G."/>
            <person name="Rha E."/>
            <person name="Kim H."/>
        </authorList>
    </citation>
    <scope>NUCLEOTIDE SEQUENCE [LARGE SCALE GENOMIC DNA]</scope>
    <source>
        <strain evidence="1 2">46-2</strain>
    </source>
</reference>
<accession>A0A345RV03</accession>
<dbReference type="RefSeq" id="WP_114885112.1">
    <property type="nucleotide sequence ID" value="NZ_CP029608.1"/>
</dbReference>
<dbReference type="AlphaFoldDB" id="A0A345RV03"/>
<protein>
    <submittedName>
        <fullName evidence="1">Uncharacterized protein</fullName>
    </submittedName>
</protein>
<dbReference type="EMBL" id="CP029608">
    <property type="protein sequence ID" value="AXI63119.1"/>
    <property type="molecule type" value="Genomic_DNA"/>
</dbReference>
<gene>
    <name evidence="1" type="ORF">DLD99_22460</name>
</gene>
<organism evidence="1 2">
    <name type="scientific">Pseudomonas kribbensis</name>
    <dbReference type="NCBI Taxonomy" id="1628086"/>
    <lineage>
        <taxon>Bacteria</taxon>
        <taxon>Pseudomonadati</taxon>
        <taxon>Pseudomonadota</taxon>
        <taxon>Gammaproteobacteria</taxon>
        <taxon>Pseudomonadales</taxon>
        <taxon>Pseudomonadaceae</taxon>
        <taxon>Pseudomonas</taxon>
    </lineage>
</organism>
<keyword evidence="2" id="KW-1185">Reference proteome</keyword>
<proteinExistence type="predicted"/>